<dbReference type="InterPro" id="IPR016187">
    <property type="entry name" value="CTDL_fold"/>
</dbReference>
<dbReference type="PATRIC" id="fig|1003181.4.peg.3258"/>
<gene>
    <name evidence="2" type="ORF">THIOM_002374</name>
</gene>
<dbReference type="AlphaFoldDB" id="A0A176S1A7"/>
<name>A0A176S1A7_9GAMM</name>
<organism evidence="2 3">
    <name type="scientific">Candidatus Thiomargarita nelsonii</name>
    <dbReference type="NCBI Taxonomy" id="1003181"/>
    <lineage>
        <taxon>Bacteria</taxon>
        <taxon>Pseudomonadati</taxon>
        <taxon>Pseudomonadota</taxon>
        <taxon>Gammaproteobacteria</taxon>
        <taxon>Thiotrichales</taxon>
        <taxon>Thiotrichaceae</taxon>
        <taxon>Thiomargarita</taxon>
    </lineage>
</organism>
<reference evidence="2 3" key="1">
    <citation type="submission" date="2016-05" db="EMBL/GenBank/DDBJ databases">
        <title>Single-cell genome of chain-forming Candidatus Thiomargarita nelsonii and comparison to other large sulfur-oxidizing bacteria.</title>
        <authorList>
            <person name="Winkel M."/>
            <person name="Salman V."/>
            <person name="Woyke T."/>
            <person name="Schulz-Vogt H."/>
            <person name="Richter M."/>
            <person name="Flood B."/>
            <person name="Bailey J."/>
            <person name="Amann R."/>
            <person name="Mussmann M."/>
        </authorList>
    </citation>
    <scope>NUCLEOTIDE SEQUENCE [LARGE SCALE GENOMIC DNA]</scope>
    <source>
        <strain evidence="2 3">THI036</strain>
    </source>
</reference>
<comment type="caution">
    <text evidence="2">The sequence shown here is derived from an EMBL/GenBank/DDBJ whole genome shotgun (WGS) entry which is preliminary data.</text>
</comment>
<dbReference type="Pfam" id="PF03781">
    <property type="entry name" value="FGE-sulfatase"/>
    <property type="match status" value="1"/>
</dbReference>
<dbReference type="Proteomes" id="UP000076962">
    <property type="component" value="Unassembled WGS sequence"/>
</dbReference>
<dbReference type="GO" id="GO:0120147">
    <property type="term" value="F:formylglycine-generating oxidase activity"/>
    <property type="evidence" value="ECO:0007669"/>
    <property type="project" value="TreeGrafter"/>
</dbReference>
<accession>A0A176S1A7</accession>
<dbReference type="InterPro" id="IPR005532">
    <property type="entry name" value="SUMF_dom"/>
</dbReference>
<dbReference type="EMBL" id="LUTY01001345">
    <property type="protein sequence ID" value="OAD21851.1"/>
    <property type="molecule type" value="Genomic_DNA"/>
</dbReference>
<evidence type="ECO:0000313" key="2">
    <source>
        <dbReference type="EMBL" id="OAD21851.1"/>
    </source>
</evidence>
<protein>
    <submittedName>
        <fullName evidence="2">Sulphatase-modifying factor domain protein</fullName>
    </submittedName>
</protein>
<feature type="domain" description="Sulfatase-modifying factor enzyme-like" evidence="1">
    <location>
        <begin position="1"/>
        <end position="189"/>
    </location>
</feature>
<evidence type="ECO:0000313" key="3">
    <source>
        <dbReference type="Proteomes" id="UP000076962"/>
    </source>
</evidence>
<dbReference type="PANTHER" id="PTHR23150:SF35">
    <property type="entry name" value="BLL6746 PROTEIN"/>
    <property type="match status" value="1"/>
</dbReference>
<sequence length="190" mass="21422">MSRYEVTFAEYDKFAKATGREKPYDRGWGRGNRPVINVSWHDATAYAEWLSQQTGQKYRLPTEAEWEYAARAGTETKYWWGNDLGENKANCSNGSCKDRFEYTAPVGSFAANPFGIYDTAGNVWEWVCSEYERKSSGKERLCAKNINENSRLSLRGGAWDIDASGMRSAIRDGGGPTGRIDFVGLRLARL</sequence>
<dbReference type="Gene3D" id="3.90.1580.10">
    <property type="entry name" value="paralog of FGE (formylglycine-generating enzyme)"/>
    <property type="match status" value="1"/>
</dbReference>
<dbReference type="InterPro" id="IPR042095">
    <property type="entry name" value="SUMF_sf"/>
</dbReference>
<proteinExistence type="predicted"/>
<dbReference type="InterPro" id="IPR051043">
    <property type="entry name" value="Sulfatase_Mod_Factor_Kinase"/>
</dbReference>
<keyword evidence="3" id="KW-1185">Reference proteome</keyword>
<dbReference type="SUPFAM" id="SSF56436">
    <property type="entry name" value="C-type lectin-like"/>
    <property type="match status" value="1"/>
</dbReference>
<evidence type="ECO:0000259" key="1">
    <source>
        <dbReference type="Pfam" id="PF03781"/>
    </source>
</evidence>
<dbReference type="PANTHER" id="PTHR23150">
    <property type="entry name" value="SULFATASE MODIFYING FACTOR 1, 2"/>
    <property type="match status" value="1"/>
</dbReference>